<dbReference type="GO" id="GO:0000815">
    <property type="term" value="C:ESCRT III complex"/>
    <property type="evidence" value="ECO:0007669"/>
    <property type="project" value="TreeGrafter"/>
</dbReference>
<evidence type="ECO:0000256" key="7">
    <source>
        <dbReference type="SAM" id="MobiDB-lite"/>
    </source>
</evidence>
<evidence type="ECO:0000256" key="4">
    <source>
        <dbReference type="ARBA" id="ARBA00022753"/>
    </source>
</evidence>
<comment type="similarity">
    <text evidence="2">Belongs to the SNF7 family.</text>
</comment>
<dbReference type="GO" id="GO:0032511">
    <property type="term" value="P:late endosome to vacuole transport via multivesicular body sorting pathway"/>
    <property type="evidence" value="ECO:0007669"/>
    <property type="project" value="TreeGrafter"/>
</dbReference>
<protein>
    <submittedName>
        <fullName evidence="8">Vps20-vaculolar protein sorting</fullName>
    </submittedName>
</protein>
<name>A0A0M8MTB9_9BASI</name>
<dbReference type="OrthoDB" id="441172at2759"/>
<keyword evidence="6" id="KW-0472">Membrane</keyword>
<evidence type="ECO:0000256" key="6">
    <source>
        <dbReference type="ARBA" id="ARBA00023136"/>
    </source>
</evidence>
<keyword evidence="4" id="KW-0967">Endosome</keyword>
<dbReference type="EMBL" id="LGAV01000006">
    <property type="protein sequence ID" value="KOS13360.1"/>
    <property type="molecule type" value="Genomic_DNA"/>
</dbReference>
<reference evidence="8 9" key="1">
    <citation type="submission" date="2015-07" db="EMBL/GenBank/DDBJ databases">
        <title>Draft Genome Sequence of Malassezia furfur CBS1878 and Malassezia pachydermatis CBS1879.</title>
        <authorList>
            <person name="Triana S."/>
            <person name="Ohm R."/>
            <person name="Gonzalez A."/>
            <person name="DeCock H."/>
            <person name="Restrepo S."/>
            <person name="Celis A."/>
        </authorList>
    </citation>
    <scope>NUCLEOTIDE SEQUENCE [LARGE SCALE GENOMIC DNA]</scope>
    <source>
        <strain evidence="8 9">CBS 1879</strain>
    </source>
</reference>
<comment type="caution">
    <text evidence="8">The sequence shown here is derived from an EMBL/GenBank/DDBJ whole genome shotgun (WGS) entry which is preliminary data.</text>
</comment>
<keyword evidence="9" id="KW-1185">Reference proteome</keyword>
<keyword evidence="5" id="KW-0653">Protein transport</keyword>
<dbReference type="InterPro" id="IPR005024">
    <property type="entry name" value="Snf7_fam"/>
</dbReference>
<sequence>MGAHPSKGPKITDQDRAVLELKRQRDRVRQYQVKLQHVLDREHELARQALREGNKDRARLALRRRAYQQGLIDKTDQQLATLQELVSTIEFAQLEQSIVYGLEQGNEVLKQIHKETSLERVERLMDTTAEAQQYQRDVDDMLSSHLSVEEQEEVEEELAALSQVVPDTQATPAVQSLPNAPTSELVGPQLKTPMPERSMVADLS</sequence>
<proteinExistence type="inferred from homology"/>
<evidence type="ECO:0000256" key="5">
    <source>
        <dbReference type="ARBA" id="ARBA00022927"/>
    </source>
</evidence>
<dbReference type="GO" id="GO:0015031">
    <property type="term" value="P:protein transport"/>
    <property type="evidence" value="ECO:0007669"/>
    <property type="project" value="UniProtKB-KW"/>
</dbReference>
<feature type="compositionally biased region" description="Polar residues" evidence="7">
    <location>
        <begin position="169"/>
        <end position="182"/>
    </location>
</feature>
<dbReference type="PANTHER" id="PTHR22761">
    <property type="entry name" value="CHARGED MULTIVESICULAR BODY PROTEIN"/>
    <property type="match status" value="1"/>
</dbReference>
<dbReference type="RefSeq" id="XP_017990992.1">
    <property type="nucleotide sequence ID" value="XM_018134691.1"/>
</dbReference>
<dbReference type="Proteomes" id="UP000037751">
    <property type="component" value="Unassembled WGS sequence"/>
</dbReference>
<dbReference type="GO" id="GO:0005771">
    <property type="term" value="C:multivesicular body"/>
    <property type="evidence" value="ECO:0007669"/>
    <property type="project" value="TreeGrafter"/>
</dbReference>
<evidence type="ECO:0000256" key="2">
    <source>
        <dbReference type="ARBA" id="ARBA00006190"/>
    </source>
</evidence>
<dbReference type="GeneID" id="28726566"/>
<dbReference type="GO" id="GO:0006900">
    <property type="term" value="P:vesicle budding from membrane"/>
    <property type="evidence" value="ECO:0007669"/>
    <property type="project" value="TreeGrafter"/>
</dbReference>
<evidence type="ECO:0000256" key="1">
    <source>
        <dbReference type="ARBA" id="ARBA00004608"/>
    </source>
</evidence>
<gene>
    <name evidence="8" type="ORF">Malapachy_0158</name>
</gene>
<accession>A0A0M8MTB9</accession>
<dbReference type="Gene3D" id="6.10.140.1230">
    <property type="match status" value="1"/>
</dbReference>
<feature type="region of interest" description="Disordered" evidence="7">
    <location>
        <begin position="169"/>
        <end position="204"/>
    </location>
</feature>
<keyword evidence="3" id="KW-0813">Transport</keyword>
<evidence type="ECO:0000256" key="3">
    <source>
        <dbReference type="ARBA" id="ARBA00022448"/>
    </source>
</evidence>
<evidence type="ECO:0000313" key="8">
    <source>
        <dbReference type="EMBL" id="KOS13360.1"/>
    </source>
</evidence>
<evidence type="ECO:0000313" key="9">
    <source>
        <dbReference type="Proteomes" id="UP000037751"/>
    </source>
</evidence>
<dbReference type="AlphaFoldDB" id="A0A0M8MTB9"/>
<comment type="subcellular location">
    <subcellularLocation>
        <location evidence="1">Endosome membrane</location>
    </subcellularLocation>
</comment>
<dbReference type="Pfam" id="PF03357">
    <property type="entry name" value="Snf7"/>
    <property type="match status" value="1"/>
</dbReference>
<dbReference type="VEuPathDB" id="FungiDB:Malapachy_0158"/>
<organism evidence="8 9">
    <name type="scientific">Malassezia pachydermatis</name>
    <dbReference type="NCBI Taxonomy" id="77020"/>
    <lineage>
        <taxon>Eukaryota</taxon>
        <taxon>Fungi</taxon>
        <taxon>Dikarya</taxon>
        <taxon>Basidiomycota</taxon>
        <taxon>Ustilaginomycotina</taxon>
        <taxon>Malasseziomycetes</taxon>
        <taxon>Malasseziales</taxon>
        <taxon>Malasseziaceae</taxon>
        <taxon>Malassezia</taxon>
    </lineage>
</organism>
<dbReference type="PANTHER" id="PTHR22761:SF5">
    <property type="entry name" value="CHARGED MULTIVESICULAR BODY PROTEIN 6"/>
    <property type="match status" value="1"/>
</dbReference>
<dbReference type="STRING" id="77020.A0A0M8MTB9"/>